<reference evidence="1 2" key="1">
    <citation type="submission" date="2018-12" db="EMBL/GenBank/DDBJ databases">
        <title>Draft Genome Sequence of Chryseobacterium arthrosphaerae strain ED882-96 Isolated from the Blood of a Patient with Liver Cirrhosis in Taiwan.</title>
        <authorList>
            <person name="Lin J.-N."/>
            <person name="Lai C.-H."/>
            <person name="Yang C.-H."/>
            <person name="Huang Y.-H."/>
        </authorList>
    </citation>
    <scope>NUCLEOTIDE SEQUENCE [LARGE SCALE GENOMIC DNA]</scope>
    <source>
        <strain evidence="1 2">ED882-96</strain>
    </source>
</reference>
<dbReference type="Gene3D" id="3.30.1150.10">
    <property type="match status" value="1"/>
</dbReference>
<gene>
    <name evidence="1" type="ORF">EJ377_11195</name>
</gene>
<sequence>MIILLKYRYEKIVIFIAFLGFGLAFSQEKKAEEPSDYPPKGAVSEERKQAEYPGGINTFMRDVFKKINTKKLKGGAGKAQANARFSVNTQGEIDKLVVTGNNETVNKEVERVMRSMKTKWVPGELKGNPVETKYNLPFIVNFD</sequence>
<proteinExistence type="predicted"/>
<dbReference type="AlphaFoldDB" id="A0A3S0QJ82"/>
<protein>
    <recommendedName>
        <fullName evidence="3">TonB C-terminal domain-containing protein</fullName>
    </recommendedName>
</protein>
<evidence type="ECO:0000313" key="2">
    <source>
        <dbReference type="Proteomes" id="UP000276953"/>
    </source>
</evidence>
<evidence type="ECO:0000313" key="1">
    <source>
        <dbReference type="EMBL" id="RTZ50357.1"/>
    </source>
</evidence>
<evidence type="ECO:0008006" key="3">
    <source>
        <dbReference type="Google" id="ProtNLM"/>
    </source>
</evidence>
<accession>A0A3S0QJ82</accession>
<organism evidence="1 2">
    <name type="scientific">Chryseobacterium arthrosphaerae</name>
    <dbReference type="NCBI Taxonomy" id="651561"/>
    <lineage>
        <taxon>Bacteria</taxon>
        <taxon>Pseudomonadati</taxon>
        <taxon>Bacteroidota</taxon>
        <taxon>Flavobacteriia</taxon>
        <taxon>Flavobacteriales</taxon>
        <taxon>Weeksellaceae</taxon>
        <taxon>Chryseobacterium group</taxon>
        <taxon>Chryseobacterium</taxon>
    </lineage>
</organism>
<comment type="caution">
    <text evidence="1">The sequence shown here is derived from an EMBL/GenBank/DDBJ whole genome shotgun (WGS) entry which is preliminary data.</text>
</comment>
<name>A0A3S0QJ82_9FLAO</name>
<dbReference type="Proteomes" id="UP000276953">
    <property type="component" value="Unassembled WGS sequence"/>
</dbReference>
<dbReference type="EMBL" id="RYFC01000001">
    <property type="protein sequence ID" value="RTZ50357.1"/>
    <property type="molecule type" value="Genomic_DNA"/>
</dbReference>